<dbReference type="EMBL" id="FOIZ01000002">
    <property type="protein sequence ID" value="SEW42057.1"/>
    <property type="molecule type" value="Genomic_DNA"/>
</dbReference>
<dbReference type="Proteomes" id="UP000199167">
    <property type="component" value="Unassembled WGS sequence"/>
</dbReference>
<reference evidence="1 2" key="1">
    <citation type="submission" date="2016-10" db="EMBL/GenBank/DDBJ databases">
        <authorList>
            <person name="de Groot N.N."/>
        </authorList>
    </citation>
    <scope>NUCLEOTIDE SEQUENCE [LARGE SCALE GENOMIC DNA]</scope>
    <source>
        <strain evidence="1 2">DSM 17925</strain>
    </source>
</reference>
<proteinExistence type="predicted"/>
<name>A0A1I0RLR4_9RHOB</name>
<dbReference type="STRING" id="364200.SAMN04488515_2914"/>
<protein>
    <submittedName>
        <fullName evidence="1">Sulfotransferase family protein</fullName>
    </submittedName>
</protein>
<dbReference type="Pfam" id="PF13469">
    <property type="entry name" value="Sulfotransfer_3"/>
    <property type="match status" value="1"/>
</dbReference>
<organism evidence="1 2">
    <name type="scientific">Cognatiyoonia koreensis</name>
    <dbReference type="NCBI Taxonomy" id="364200"/>
    <lineage>
        <taxon>Bacteria</taxon>
        <taxon>Pseudomonadati</taxon>
        <taxon>Pseudomonadota</taxon>
        <taxon>Alphaproteobacteria</taxon>
        <taxon>Rhodobacterales</taxon>
        <taxon>Paracoccaceae</taxon>
        <taxon>Cognatiyoonia</taxon>
    </lineage>
</organism>
<sequence>MVDYTLVYIGPIGFSGSTLLDVALAQGDDVFSMGEVFQIAEWMRENHLCTCRKPIGECAFWPGVLKDITPNALATPAGIGREDLRARTISTDEETSRYVAAHWDLIDRVAEASGARLIIDGSKHLWRLKLLADARPDKIKFIQLCRDPLAVMQSAKIPKARLAVSSTAMTKPSSGLRTLTKWILSHRAARQFADQNRIPRLSVSYDRLTHEPEKSLSAICDWIGMSYDPAMLTLKTPDLHNIAGSRWRLTKDQSTISPASDTGRNSLISKTATALAGLSR</sequence>
<dbReference type="RefSeq" id="WP_089996250.1">
    <property type="nucleotide sequence ID" value="NZ_FOIZ01000002.1"/>
</dbReference>
<dbReference type="Gene3D" id="3.40.50.300">
    <property type="entry name" value="P-loop containing nucleotide triphosphate hydrolases"/>
    <property type="match status" value="1"/>
</dbReference>
<keyword evidence="1" id="KW-0808">Transferase</keyword>
<gene>
    <name evidence="1" type="ORF">SAMN04488515_2914</name>
</gene>
<dbReference type="SUPFAM" id="SSF52540">
    <property type="entry name" value="P-loop containing nucleoside triphosphate hydrolases"/>
    <property type="match status" value="1"/>
</dbReference>
<dbReference type="GO" id="GO:0016740">
    <property type="term" value="F:transferase activity"/>
    <property type="evidence" value="ECO:0007669"/>
    <property type="project" value="UniProtKB-KW"/>
</dbReference>
<evidence type="ECO:0000313" key="1">
    <source>
        <dbReference type="EMBL" id="SEW42057.1"/>
    </source>
</evidence>
<keyword evidence="2" id="KW-1185">Reference proteome</keyword>
<evidence type="ECO:0000313" key="2">
    <source>
        <dbReference type="Proteomes" id="UP000199167"/>
    </source>
</evidence>
<dbReference type="InterPro" id="IPR027417">
    <property type="entry name" value="P-loop_NTPase"/>
</dbReference>
<accession>A0A1I0RLR4</accession>
<dbReference type="OrthoDB" id="7062607at2"/>
<dbReference type="AlphaFoldDB" id="A0A1I0RLR4"/>